<evidence type="ECO:0000259" key="5">
    <source>
        <dbReference type="Pfam" id="PF21076"/>
    </source>
</evidence>
<organism evidence="7 8">
    <name type="scientific">Jatrophihabitans lederbergiae</name>
    <dbReference type="NCBI Taxonomy" id="3075547"/>
    <lineage>
        <taxon>Bacteria</taxon>
        <taxon>Bacillati</taxon>
        <taxon>Actinomycetota</taxon>
        <taxon>Actinomycetes</taxon>
        <taxon>Jatrophihabitantales</taxon>
        <taxon>Jatrophihabitantaceae</taxon>
        <taxon>Jatrophihabitans</taxon>
    </lineage>
</organism>
<accession>A0ABU2JCK5</accession>
<dbReference type="Pfam" id="PF21079">
    <property type="entry name" value="GDH_HM2"/>
    <property type="match status" value="1"/>
</dbReference>
<dbReference type="InterPro" id="IPR049058">
    <property type="entry name" value="NAD_Glu_DH_HM2"/>
</dbReference>
<protein>
    <submittedName>
        <fullName evidence="7">NAD-glutamate dehydrogenase</fullName>
        <ecNumber evidence="7">1.4.1.2</ecNumber>
    </submittedName>
</protein>
<dbReference type="SUPFAM" id="SSF51735">
    <property type="entry name" value="NAD(P)-binding Rossmann-fold domains"/>
    <property type="match status" value="1"/>
</dbReference>
<dbReference type="Pfam" id="PF21073">
    <property type="entry name" value="GDH_HM1"/>
    <property type="match status" value="1"/>
</dbReference>
<dbReference type="InterPro" id="IPR024727">
    <property type="entry name" value="NAD_Glu_DH_N_ACT1"/>
</dbReference>
<keyword evidence="8" id="KW-1185">Reference proteome</keyword>
<dbReference type="InterPro" id="IPR007780">
    <property type="entry name" value="NAD_Glu_DH_bac"/>
</dbReference>
<dbReference type="InterPro" id="IPR049056">
    <property type="entry name" value="NAD_Glu_DH_HM3"/>
</dbReference>
<dbReference type="GO" id="GO:0004352">
    <property type="term" value="F:glutamate dehydrogenase (NAD+) activity"/>
    <property type="evidence" value="ECO:0007669"/>
    <property type="project" value="UniProtKB-EC"/>
</dbReference>
<feature type="region of interest" description="Disordered" evidence="1">
    <location>
        <begin position="1"/>
        <end position="32"/>
    </location>
</feature>
<comment type="caution">
    <text evidence="7">The sequence shown here is derived from an EMBL/GenBank/DDBJ whole genome shotgun (WGS) entry which is preliminary data.</text>
</comment>
<proteinExistence type="predicted"/>
<dbReference type="Pfam" id="PF21077">
    <property type="entry name" value="GDH_ACT3"/>
    <property type="match status" value="1"/>
</dbReference>
<evidence type="ECO:0000259" key="3">
    <source>
        <dbReference type="Pfam" id="PF21074"/>
    </source>
</evidence>
<dbReference type="InterPro" id="IPR048381">
    <property type="entry name" value="GDH_C"/>
</dbReference>
<dbReference type="PANTHER" id="PTHR43403">
    <property type="entry name" value="NAD-SPECIFIC GLUTAMATE DEHYDROGENASE"/>
    <property type="match status" value="1"/>
</dbReference>
<feature type="domain" description="NAD-glutamate dehydrogenase ACT3" evidence="6">
    <location>
        <begin position="545"/>
        <end position="620"/>
    </location>
</feature>
<dbReference type="Pfam" id="PF21078">
    <property type="entry name" value="GDH_HM3"/>
    <property type="match status" value="1"/>
</dbReference>
<evidence type="ECO:0000313" key="8">
    <source>
        <dbReference type="Proteomes" id="UP001183176"/>
    </source>
</evidence>
<dbReference type="InterPro" id="IPR028971">
    <property type="entry name" value="NAD-GDH_cat"/>
</dbReference>
<dbReference type="InterPro" id="IPR049064">
    <property type="entry name" value="NAD_Glu_DH_ACT3"/>
</dbReference>
<dbReference type="Pfam" id="PF21074">
    <property type="entry name" value="GDH_C"/>
    <property type="match status" value="1"/>
</dbReference>
<evidence type="ECO:0000259" key="6">
    <source>
        <dbReference type="Pfam" id="PF21077"/>
    </source>
</evidence>
<feature type="domain" description="NAD-specific glutamate dehydrogenase C-terminal" evidence="3">
    <location>
        <begin position="1269"/>
        <end position="1606"/>
    </location>
</feature>
<dbReference type="RefSeq" id="WP_311423355.1">
    <property type="nucleotide sequence ID" value="NZ_JAVREH010000015.1"/>
</dbReference>
<evidence type="ECO:0000259" key="4">
    <source>
        <dbReference type="Pfam" id="PF21075"/>
    </source>
</evidence>
<dbReference type="Pfam" id="PF21076">
    <property type="entry name" value="GDH_ACT2"/>
    <property type="match status" value="1"/>
</dbReference>
<dbReference type="InterPro" id="IPR049062">
    <property type="entry name" value="NAD_Glu_DH_ACT2"/>
</dbReference>
<dbReference type="Proteomes" id="UP001183176">
    <property type="component" value="Unassembled WGS sequence"/>
</dbReference>
<dbReference type="InterPro" id="IPR046346">
    <property type="entry name" value="Aminoacid_DH-like_N_sf"/>
</dbReference>
<keyword evidence="7" id="KW-0560">Oxidoreductase</keyword>
<dbReference type="Pfam" id="PF21075">
    <property type="entry name" value="GDH_ACT1"/>
    <property type="match status" value="1"/>
</dbReference>
<dbReference type="InterPro" id="IPR049059">
    <property type="entry name" value="NAD_Glu_DH_HM1"/>
</dbReference>
<dbReference type="Pfam" id="PF05088">
    <property type="entry name" value="Bac_GDH_CD"/>
    <property type="match status" value="1"/>
</dbReference>
<dbReference type="PANTHER" id="PTHR43403:SF1">
    <property type="entry name" value="NAD-SPECIFIC GLUTAMATE DEHYDROGENASE"/>
    <property type="match status" value="1"/>
</dbReference>
<dbReference type="InterPro" id="IPR036291">
    <property type="entry name" value="NAD(P)-bd_dom_sf"/>
</dbReference>
<feature type="domain" description="NAD-glutamate dehydrogenase ACT2" evidence="5">
    <location>
        <begin position="400"/>
        <end position="489"/>
    </location>
</feature>
<reference evidence="8" key="1">
    <citation type="submission" date="2023-07" db="EMBL/GenBank/DDBJ databases">
        <title>30 novel species of actinomycetes from the DSMZ collection.</title>
        <authorList>
            <person name="Nouioui I."/>
        </authorList>
    </citation>
    <scope>NUCLEOTIDE SEQUENCE [LARGE SCALE GENOMIC DNA]</scope>
    <source>
        <strain evidence="8">DSM 44399</strain>
    </source>
</reference>
<feature type="domain" description="NAD-glutamate dehydrogenase N-terminal ACT1" evidence="4">
    <location>
        <begin position="48"/>
        <end position="171"/>
    </location>
</feature>
<sequence length="1610" mass="176892">MSDLSTDAATGSDAGAQPEAGSRPEREFAPDPAQPYVDVFLSRYLLRAPSQLPGRQGRALTEIAERHFEAGRRRASGEIVISISNPDGCEGTSIDIVTDDVPYLVDSTRAEIERTGHPIEHLLHPQILVCRDEDGVVSKVLDLDDTAEVPERAAAESWMHLETTRIPADEHAGVAADLRRVLTDVHNAVRDAPYLYSLIRQLADRISADPGEFDRETSAEAGELLRWLADGNYMILGHAAYSANELTNPSRSAASATAARGVLRGEASISPLELLPAYRSGAPLVIFKSPMVSTVRRSTRYDCVTVVAPGQDGEDPKIHVFLGLITDETDGTVGRVPVVRRRIAEVLQRSGARADSHTGRQLLAALRTMPRDELLEAPAPDLLKLSQLVVDRAERRGIGVFARVHLNRDFVTVLVYFPGDRLGPETRRKVRDVVLRNWPGKLIGRDDRIVELGLARLQFLIALRTGEEVPNPDRATVEDLVAQVTRRWSDDLADLLTVAVGEGDSERLLRRYTGAFPEAYKEDFAASTAVADLGRLEQLPDTDGLGFDVYTPSQDDPADRRLKIFRTGTPLSLGRTLPMLELMGIEVLDERPYELERMDGTAAWIYDFGLKLGEGVDFGLERSAAVIDTLRVLWRGGVEQDGFNALVVRAGLTWQQATVLRAYAKYLRQAGTTFSQGYIEQTLSQHTTIAALLVELFDARFNPEREASTGSADEQAEIRGRIDKALAEVSSLDQDRILRSLLGLITATLRTNYYRGEADGESPEAFAIKLDPREITDLPAPRPAFEIWVYSPRVEGVHLRFGPVARGGLRWSDRREDFRTEVLGLVKAQMVKNTVIVPVGSKGGFVAKRLPDPNVDRDAWLAEGIACYKTFITSMLELTDNYRRDEHGNQYVAKPPATRCYDGDDPYLVVAADKGTATFSDIANGIAIERRFWLGDAFASGGSVGYDHKAMGITAKGAWESVKYHFRELGVDVQSEDFTVAGIGDMSGDVFGNGMLLSRHIKLVAAFDHRHIFLDPTPDAATSYAERERLFGLPRSSWADYDQTLISAGGGVFPRTRKSIPVSSEVAEALSIPGGEQTMSPAALIHAILTAPVDLLWNGGIGTYVKASAESDLDAGDKANDALRANGSELRCRVVGEGGNLGLTQRGRIEYARNGGQLNTDAIDNSAGVDTSDHEVNIKILLDQAVQSGALDIAHRNTLLASVTEELASLVLRDNYEQNVLLGVGRHSAKALLSVHRRLIRSMEKAGALDREIEYLPTDKELAAREAEGTGLTSPELAVLTAYVKIVLAKRIDSSSVPDESWFQGMLRCYFPGPIAERFSATLDEHPLHRDIITTCVVNDMVNRGGSTFVFRAEEETGVDVAQIARAYTVVREVFGLERIWNELEALDNQVLTSAQHIGYREIRRTIDRAVRWMVDVRFPISDVTAEIERFGPTVAALGVKVPDLLRGRERENLYADVDRLVGHGLPRELGLRISSLLTSFLLLDVVEITADNGRSADEIADLHFALSEQLSVDDMLSAITRLPRDDRWSALARAAMRHDVYAALAAITTSVLKSTDPALLATERMAAWAQQNPERVERARSTFAEALSREPVDLATLSVALRVMRGLPS</sequence>
<dbReference type="PIRSF" id="PIRSF036761">
    <property type="entry name" value="GDH_Mll4104"/>
    <property type="match status" value="1"/>
</dbReference>
<dbReference type="Gene3D" id="3.40.50.720">
    <property type="entry name" value="NAD(P)-binding Rossmann-like Domain"/>
    <property type="match status" value="1"/>
</dbReference>
<feature type="domain" description="NAD-glutamate dehydrogenase catalytic" evidence="2">
    <location>
        <begin position="722"/>
        <end position="1223"/>
    </location>
</feature>
<evidence type="ECO:0000259" key="2">
    <source>
        <dbReference type="Pfam" id="PF05088"/>
    </source>
</evidence>
<dbReference type="EC" id="1.4.1.2" evidence="7"/>
<evidence type="ECO:0000256" key="1">
    <source>
        <dbReference type="SAM" id="MobiDB-lite"/>
    </source>
</evidence>
<name>A0ABU2JCK5_9ACTN</name>
<evidence type="ECO:0000313" key="7">
    <source>
        <dbReference type="EMBL" id="MDT0262204.1"/>
    </source>
</evidence>
<dbReference type="SUPFAM" id="SSF53223">
    <property type="entry name" value="Aminoacid dehydrogenase-like, N-terminal domain"/>
    <property type="match status" value="1"/>
</dbReference>
<dbReference type="EMBL" id="JAVREH010000015">
    <property type="protein sequence ID" value="MDT0262204.1"/>
    <property type="molecule type" value="Genomic_DNA"/>
</dbReference>
<gene>
    <name evidence="7" type="ORF">RM423_12460</name>
</gene>